<gene>
    <name evidence="1" type="ORF">DI396_03680</name>
</gene>
<dbReference type="OrthoDB" id="564871at2"/>
<evidence type="ECO:0000313" key="1">
    <source>
        <dbReference type="EMBL" id="PYC49156.1"/>
    </source>
</evidence>
<evidence type="ECO:0008006" key="3">
    <source>
        <dbReference type="Google" id="ProtNLM"/>
    </source>
</evidence>
<name>A0A2V4NVQ0_9RHOB</name>
<dbReference type="SUPFAM" id="SSF53448">
    <property type="entry name" value="Nucleotide-diphospho-sugar transferases"/>
    <property type="match status" value="1"/>
</dbReference>
<dbReference type="Proteomes" id="UP000248012">
    <property type="component" value="Unassembled WGS sequence"/>
</dbReference>
<organism evidence="1 2">
    <name type="scientific">Litorivita pollutaquae</name>
    <dbReference type="NCBI Taxonomy" id="2200892"/>
    <lineage>
        <taxon>Bacteria</taxon>
        <taxon>Pseudomonadati</taxon>
        <taxon>Pseudomonadota</taxon>
        <taxon>Alphaproteobacteria</taxon>
        <taxon>Rhodobacterales</taxon>
        <taxon>Paracoccaceae</taxon>
        <taxon>Litorivita</taxon>
    </lineage>
</organism>
<proteinExistence type="predicted"/>
<reference evidence="1 2" key="1">
    <citation type="submission" date="2018-05" db="EMBL/GenBank/DDBJ databases">
        <title>Oceanovita maritima gen. nov., sp. nov., a marine bacterium in the family Rhodobacteraceae isolated from surface seawater of Lundu port Xiamen, China.</title>
        <authorList>
            <person name="Hetharua B.H."/>
            <person name="Min D."/>
            <person name="Liao H."/>
            <person name="Tian Y."/>
        </authorList>
    </citation>
    <scope>NUCLEOTIDE SEQUENCE [LARGE SCALE GENOMIC DNA]</scope>
    <source>
        <strain evidence="1 2">FSX-11</strain>
    </source>
</reference>
<comment type="caution">
    <text evidence="1">The sequence shown here is derived from an EMBL/GenBank/DDBJ whole genome shotgun (WGS) entry which is preliminary data.</text>
</comment>
<evidence type="ECO:0000313" key="2">
    <source>
        <dbReference type="Proteomes" id="UP000248012"/>
    </source>
</evidence>
<dbReference type="AlphaFoldDB" id="A0A2V4NVQ0"/>
<dbReference type="RefSeq" id="WP_110794732.1">
    <property type="nucleotide sequence ID" value="NZ_KZ826481.1"/>
</dbReference>
<protein>
    <recommendedName>
        <fullName evidence="3">Glycosyltransferase</fullName>
    </recommendedName>
</protein>
<keyword evidence="2" id="KW-1185">Reference proteome</keyword>
<accession>A0A2V4NVQ0</accession>
<dbReference type="EMBL" id="QFVT01000002">
    <property type="protein sequence ID" value="PYC49156.1"/>
    <property type="molecule type" value="Genomic_DNA"/>
</dbReference>
<sequence length="278" mass="32161">MANLDATTPQGPAPLPVIACFKWGKGYPTIYTNVLYRALRDMLKTPFRFVCITDFPVGLDDGIETIDLPEFAMERDKWNHGMWPKLCIFKPDLFAAGTPVLMMDVDIVVLRDLTPILVKLRNEGGVHLIADWPDTLERWFPKMFYKERRSNSSFVGFIAGEQTHIWTAFKDAKSEYLFAQARNDQDFIHFRAKNRVAWPLGWALSFKKSLAYHVPMNFCRKIRRPDDAYVVAFHGKPDPKDLAQAPFKRWGSPEKFGYFPVKWVETYWNKYAGDDHAG</sequence>
<dbReference type="InterPro" id="IPR029044">
    <property type="entry name" value="Nucleotide-diphossugar_trans"/>
</dbReference>